<dbReference type="AlphaFoldDB" id="A0A918B991"/>
<dbReference type="InterPro" id="IPR036513">
    <property type="entry name" value="STAS_dom_sf"/>
</dbReference>
<feature type="domain" description="STAS" evidence="3">
    <location>
        <begin position="14"/>
        <end position="115"/>
    </location>
</feature>
<dbReference type="EMBL" id="BMQK01000002">
    <property type="protein sequence ID" value="GGQ44580.1"/>
    <property type="molecule type" value="Genomic_DNA"/>
</dbReference>
<evidence type="ECO:0000259" key="3">
    <source>
        <dbReference type="PROSITE" id="PS50801"/>
    </source>
</evidence>
<comment type="similarity">
    <text evidence="1 2">Belongs to the anti-sigma-factor antagonist family.</text>
</comment>
<dbReference type="InterPro" id="IPR002645">
    <property type="entry name" value="STAS_dom"/>
</dbReference>
<dbReference type="Pfam" id="PF01740">
    <property type="entry name" value="STAS"/>
    <property type="match status" value="1"/>
</dbReference>
<dbReference type="Gene3D" id="3.30.750.24">
    <property type="entry name" value="STAS domain"/>
    <property type="match status" value="1"/>
</dbReference>
<dbReference type="RefSeq" id="WP_189215560.1">
    <property type="nucleotide sequence ID" value="NZ_BMQK01000002.1"/>
</dbReference>
<dbReference type="PROSITE" id="PS50801">
    <property type="entry name" value="STAS"/>
    <property type="match status" value="1"/>
</dbReference>
<comment type="caution">
    <text evidence="4">The sequence shown here is derived from an EMBL/GenBank/DDBJ whole genome shotgun (WGS) entry which is preliminary data.</text>
</comment>
<dbReference type="InterPro" id="IPR003658">
    <property type="entry name" value="Anti-sigma_ant"/>
</dbReference>
<evidence type="ECO:0000256" key="1">
    <source>
        <dbReference type="ARBA" id="ARBA00009013"/>
    </source>
</evidence>
<keyword evidence="5" id="KW-1185">Reference proteome</keyword>
<dbReference type="GO" id="GO:0043856">
    <property type="term" value="F:anti-sigma factor antagonist activity"/>
    <property type="evidence" value="ECO:0007669"/>
    <property type="project" value="InterPro"/>
</dbReference>
<reference evidence="4" key="2">
    <citation type="submission" date="2020-09" db="EMBL/GenBank/DDBJ databases">
        <authorList>
            <person name="Sun Q."/>
            <person name="Ohkuma M."/>
        </authorList>
    </citation>
    <scope>NUCLEOTIDE SEQUENCE</scope>
    <source>
        <strain evidence="4">JCM 3131</strain>
    </source>
</reference>
<evidence type="ECO:0000256" key="2">
    <source>
        <dbReference type="RuleBase" id="RU003749"/>
    </source>
</evidence>
<gene>
    <name evidence="4" type="primary">arsI</name>
    <name evidence="4" type="ORF">GCM10010145_11550</name>
</gene>
<dbReference type="Proteomes" id="UP000620156">
    <property type="component" value="Unassembled WGS sequence"/>
</dbReference>
<dbReference type="NCBIfam" id="TIGR00377">
    <property type="entry name" value="ant_ant_sig"/>
    <property type="match status" value="1"/>
</dbReference>
<protein>
    <recommendedName>
        <fullName evidence="2">Anti-sigma factor antagonist</fullName>
    </recommendedName>
</protein>
<dbReference type="PANTHER" id="PTHR33495:SF2">
    <property type="entry name" value="ANTI-SIGMA FACTOR ANTAGONIST TM_1081-RELATED"/>
    <property type="match status" value="1"/>
</dbReference>
<dbReference type="PANTHER" id="PTHR33495">
    <property type="entry name" value="ANTI-SIGMA FACTOR ANTAGONIST TM_1081-RELATED-RELATED"/>
    <property type="match status" value="1"/>
</dbReference>
<sequence>MTDTLRLSVRRPGPDLAVATLIGDVDLHTAPVLRADALELIETGTPRLILDLAQVDYFDSTGLSVLIGIWHAAREAGGTLVLAAVPGRLTRMLSLTGVDALLPVHATLAEALAYSGGGASG</sequence>
<reference evidence="4" key="1">
    <citation type="journal article" date="2014" name="Int. J. Syst. Evol. Microbiol.">
        <title>Complete genome sequence of Corynebacterium casei LMG S-19264T (=DSM 44701T), isolated from a smear-ripened cheese.</title>
        <authorList>
            <consortium name="US DOE Joint Genome Institute (JGI-PGF)"/>
            <person name="Walter F."/>
            <person name="Albersmeier A."/>
            <person name="Kalinowski J."/>
            <person name="Ruckert C."/>
        </authorList>
    </citation>
    <scope>NUCLEOTIDE SEQUENCE</scope>
    <source>
        <strain evidence="4">JCM 3131</strain>
    </source>
</reference>
<dbReference type="SUPFAM" id="SSF52091">
    <property type="entry name" value="SpoIIaa-like"/>
    <property type="match status" value="1"/>
</dbReference>
<proteinExistence type="inferred from homology"/>
<evidence type="ECO:0000313" key="5">
    <source>
        <dbReference type="Proteomes" id="UP000620156"/>
    </source>
</evidence>
<accession>A0A918B991</accession>
<evidence type="ECO:0000313" key="4">
    <source>
        <dbReference type="EMBL" id="GGQ44580.1"/>
    </source>
</evidence>
<name>A0A918B991_9ACTN</name>
<dbReference type="CDD" id="cd07043">
    <property type="entry name" value="STAS_anti-anti-sigma_factors"/>
    <property type="match status" value="1"/>
</dbReference>
<organism evidence="4 5">
    <name type="scientific">Streptomyces ruber</name>
    <dbReference type="NCBI Taxonomy" id="83378"/>
    <lineage>
        <taxon>Bacteria</taxon>
        <taxon>Bacillati</taxon>
        <taxon>Actinomycetota</taxon>
        <taxon>Actinomycetes</taxon>
        <taxon>Kitasatosporales</taxon>
        <taxon>Streptomycetaceae</taxon>
        <taxon>Streptomyces</taxon>
    </lineage>
</organism>